<evidence type="ECO:0000313" key="3">
    <source>
        <dbReference type="Proteomes" id="UP000031553"/>
    </source>
</evidence>
<accession>A0A0N1F9T1</accession>
<evidence type="ECO:0000256" key="1">
    <source>
        <dbReference type="SAM" id="MobiDB-lite"/>
    </source>
</evidence>
<feature type="region of interest" description="Disordered" evidence="1">
    <location>
        <begin position="30"/>
        <end position="53"/>
    </location>
</feature>
<dbReference type="AlphaFoldDB" id="A0A0N1F9T1"/>
<organism evidence="2 3">
    <name type="scientific">Komagataeibacter intermedius AF2</name>
    <dbReference type="NCBI Taxonomy" id="1458464"/>
    <lineage>
        <taxon>Bacteria</taxon>
        <taxon>Pseudomonadati</taxon>
        <taxon>Pseudomonadota</taxon>
        <taxon>Alphaproteobacteria</taxon>
        <taxon>Acetobacterales</taxon>
        <taxon>Acetobacteraceae</taxon>
        <taxon>Komagataeibacter</taxon>
    </lineage>
</organism>
<proteinExistence type="predicted"/>
<sequence length="53" mass="5906">MSNTNQHPALTCVMSEHQLVSVVRRYLPSQKPGRRSGYDRLRGCGNGRGYASL</sequence>
<reference evidence="2 3" key="1">
    <citation type="submission" date="2015-07" db="EMBL/GenBank/DDBJ databases">
        <title>Draft Genome Sequence of Komagataeibacter intermedius Strain AF2, Isolated from Kombucha Tea.</title>
        <authorList>
            <person name="Santos R.A."/>
            <person name="Berretta A.A."/>
            <person name="Barud H.S."/>
            <person name="Ribeiro S.J."/>
            <person name="Gonzalez-Garcia L.N."/>
            <person name="Zucchi T.D."/>
            <person name="Goldman G.H."/>
            <person name="Riano-Pachon D.M."/>
        </authorList>
    </citation>
    <scope>NUCLEOTIDE SEQUENCE [LARGE SCALE GENOMIC DNA]</scope>
    <source>
        <strain evidence="2 3">AF2</strain>
    </source>
</reference>
<dbReference type="Proteomes" id="UP000031553">
    <property type="component" value="Unassembled WGS sequence"/>
</dbReference>
<dbReference type="EMBL" id="JUFX02000228">
    <property type="protein sequence ID" value="KPH85665.1"/>
    <property type="molecule type" value="Genomic_DNA"/>
</dbReference>
<name>A0A0N1F9T1_9PROT</name>
<feature type="compositionally biased region" description="Gly residues" evidence="1">
    <location>
        <begin position="44"/>
        <end position="53"/>
    </location>
</feature>
<evidence type="ECO:0000313" key="2">
    <source>
        <dbReference type="EMBL" id="KPH85665.1"/>
    </source>
</evidence>
<comment type="caution">
    <text evidence="2">The sequence shown here is derived from an EMBL/GenBank/DDBJ whole genome shotgun (WGS) entry which is preliminary data.</text>
</comment>
<gene>
    <name evidence="2" type="ORF">GLUCOINTEAF2_0203242</name>
</gene>
<protein>
    <submittedName>
        <fullName evidence="2">Uncharacterized protein</fullName>
    </submittedName>
</protein>